<comment type="catalytic activity">
    <reaction evidence="1">
        <text>ATP + H2O = ADP + phosphate + H(+)</text>
        <dbReference type="Rhea" id="RHEA:13065"/>
        <dbReference type="ChEBI" id="CHEBI:15377"/>
        <dbReference type="ChEBI" id="CHEBI:15378"/>
        <dbReference type="ChEBI" id="CHEBI:30616"/>
        <dbReference type="ChEBI" id="CHEBI:43474"/>
        <dbReference type="ChEBI" id="CHEBI:456216"/>
        <dbReference type="EC" id="5.6.2.3"/>
    </reaction>
</comment>
<dbReference type="GO" id="GO:0000723">
    <property type="term" value="P:telomere maintenance"/>
    <property type="evidence" value="ECO:0007669"/>
    <property type="project" value="InterPro"/>
</dbReference>
<keyword evidence="1" id="KW-0547">Nucleotide-binding</keyword>
<dbReference type="PANTHER" id="PTHR10492">
    <property type="match status" value="1"/>
</dbReference>
<organism evidence="4">
    <name type="scientific">Tanacetum cinerariifolium</name>
    <name type="common">Dalmatian daisy</name>
    <name type="synonym">Chrysanthemum cinerariifolium</name>
    <dbReference type="NCBI Taxonomy" id="118510"/>
    <lineage>
        <taxon>Eukaryota</taxon>
        <taxon>Viridiplantae</taxon>
        <taxon>Streptophyta</taxon>
        <taxon>Embryophyta</taxon>
        <taxon>Tracheophyta</taxon>
        <taxon>Spermatophyta</taxon>
        <taxon>Magnoliopsida</taxon>
        <taxon>eudicotyledons</taxon>
        <taxon>Gunneridae</taxon>
        <taxon>Pentapetalae</taxon>
        <taxon>asterids</taxon>
        <taxon>campanulids</taxon>
        <taxon>Asterales</taxon>
        <taxon>Asteraceae</taxon>
        <taxon>Asteroideae</taxon>
        <taxon>Anthemideae</taxon>
        <taxon>Anthemidinae</taxon>
        <taxon>Tanacetum</taxon>
    </lineage>
</organism>
<gene>
    <name evidence="4" type="ORF">Tci_319793</name>
</gene>
<protein>
    <recommendedName>
        <fullName evidence="1">ATP-dependent DNA helicase</fullName>
        <ecNumber evidence="1">5.6.2.3</ecNumber>
    </recommendedName>
</protein>
<dbReference type="GO" id="GO:0005524">
    <property type="term" value="F:ATP binding"/>
    <property type="evidence" value="ECO:0007669"/>
    <property type="project" value="UniProtKB-KW"/>
</dbReference>
<dbReference type="GO" id="GO:0006281">
    <property type="term" value="P:DNA repair"/>
    <property type="evidence" value="ECO:0007669"/>
    <property type="project" value="UniProtKB-KW"/>
</dbReference>
<evidence type="ECO:0000256" key="2">
    <source>
        <dbReference type="SAM" id="MobiDB-lite"/>
    </source>
</evidence>
<feature type="region of interest" description="Disordered" evidence="2">
    <location>
        <begin position="51"/>
        <end position="120"/>
    </location>
</feature>
<dbReference type="EC" id="5.6.2.3" evidence="1"/>
<keyword evidence="1 4" id="KW-0347">Helicase</keyword>
<reference evidence="4" key="1">
    <citation type="journal article" date="2019" name="Sci. Rep.">
        <title>Draft genome of Tanacetum cinerariifolium, the natural source of mosquito coil.</title>
        <authorList>
            <person name="Yamashiro T."/>
            <person name="Shiraishi A."/>
            <person name="Satake H."/>
            <person name="Nakayama K."/>
        </authorList>
    </citation>
    <scope>NUCLEOTIDE SEQUENCE</scope>
</reference>
<dbReference type="EMBL" id="BKCJ010110664">
    <property type="protein sequence ID" value="GEX47818.1"/>
    <property type="molecule type" value="Genomic_DNA"/>
</dbReference>
<feature type="compositionally biased region" description="Basic and acidic residues" evidence="2">
    <location>
        <begin position="98"/>
        <end position="114"/>
    </location>
</feature>
<dbReference type="InterPro" id="IPR010285">
    <property type="entry name" value="DNA_helicase_pif1-like_DEAD"/>
</dbReference>
<keyword evidence="1" id="KW-0234">DNA repair</keyword>
<name>A0A699HCV2_TANCI</name>
<dbReference type="GO" id="GO:0016787">
    <property type="term" value="F:hydrolase activity"/>
    <property type="evidence" value="ECO:0007669"/>
    <property type="project" value="UniProtKB-KW"/>
</dbReference>
<dbReference type="Pfam" id="PF05970">
    <property type="entry name" value="PIF1"/>
    <property type="match status" value="1"/>
</dbReference>
<keyword evidence="1" id="KW-0227">DNA damage</keyword>
<keyword evidence="1" id="KW-0067">ATP-binding</keyword>
<dbReference type="PANTHER" id="PTHR10492:SF57">
    <property type="entry name" value="ATP-DEPENDENT DNA HELICASE"/>
    <property type="match status" value="1"/>
</dbReference>
<feature type="compositionally biased region" description="Polar residues" evidence="2">
    <location>
        <begin position="78"/>
        <end position="91"/>
    </location>
</feature>
<keyword evidence="1" id="KW-0233">DNA recombination</keyword>
<evidence type="ECO:0000256" key="1">
    <source>
        <dbReference type="RuleBase" id="RU363044"/>
    </source>
</evidence>
<evidence type="ECO:0000259" key="3">
    <source>
        <dbReference type="Pfam" id="PF05970"/>
    </source>
</evidence>
<keyword evidence="1" id="KW-0378">Hydrolase</keyword>
<dbReference type="GO" id="GO:0006310">
    <property type="term" value="P:DNA recombination"/>
    <property type="evidence" value="ECO:0007669"/>
    <property type="project" value="UniProtKB-KW"/>
</dbReference>
<comment type="caution">
    <text evidence="4">The sequence shown here is derived from an EMBL/GenBank/DDBJ whole genome shotgun (WGS) entry which is preliminary data.</text>
</comment>
<dbReference type="AlphaFoldDB" id="A0A699HCV2"/>
<feature type="domain" description="DNA helicase Pif1-like DEAD-box helicase" evidence="3">
    <location>
        <begin position="297"/>
        <end position="402"/>
    </location>
</feature>
<evidence type="ECO:0000313" key="4">
    <source>
        <dbReference type="EMBL" id="GEX47818.1"/>
    </source>
</evidence>
<proteinExistence type="inferred from homology"/>
<sequence length="505" mass="58456">MLHYVKLLRHLWNAHKEMSSLLKKISPVRDDVMIKTLLLLHQILIQKTTDTREAPSSFSQQQSSPHAEQPIEDIHMPDTTNISDSEDTYSTHLPKIKPRPEWLKPIPEEDRPETLEPDWIGKKKLSKSDLKGPTYKDQVDLVNPEGHQLVLDVTKPLPLGGPPGQHSQISHADSQGCQSQDYERHGYPFLREIVLRRADYKEYNISEAEKICIQMILKICTCFIFKTKLNLTQPDWDASDFLFKEDYTIVSKPRGVIYRYRNDQKKMMRETEVHKFSDGTLQRIRDKLDHMVKDFKLRCFKTLDRSLRDLMNASYMIFKGKTVVLGGDFSQTLPVKKGDEKQELITASITKSYLWWHFTVCFLTVNMRLLRLGLDQEQQRRSKISARWMLDVRNGEIGDPDEEDNEDNRWIIVPKEYCTPSNAVDAVNAKILSLIEGPSRTYLSKDEALPIGRETSETEMLLSGTMSENTIASLKVGQENCILEARVYRKWISKSIQGTKEIAFR</sequence>
<accession>A0A699HCV2</accession>
<dbReference type="GO" id="GO:0043139">
    <property type="term" value="F:5'-3' DNA helicase activity"/>
    <property type="evidence" value="ECO:0007669"/>
    <property type="project" value="UniProtKB-EC"/>
</dbReference>
<comment type="similarity">
    <text evidence="1">Belongs to the helicase family.</text>
</comment>
<comment type="cofactor">
    <cofactor evidence="1">
        <name>Mg(2+)</name>
        <dbReference type="ChEBI" id="CHEBI:18420"/>
    </cofactor>
</comment>